<accession>A0ABQ8SZC8</accession>
<dbReference type="PROSITE" id="PS50879">
    <property type="entry name" value="RNASE_H_1"/>
    <property type="match status" value="1"/>
</dbReference>
<dbReference type="SUPFAM" id="SSF53098">
    <property type="entry name" value="Ribonuclease H-like"/>
    <property type="match status" value="1"/>
</dbReference>
<dbReference type="InterPro" id="IPR036397">
    <property type="entry name" value="RNaseH_sf"/>
</dbReference>
<dbReference type="CDD" id="cd09276">
    <property type="entry name" value="Rnase_HI_RT_non_LTR"/>
    <property type="match status" value="1"/>
</dbReference>
<evidence type="ECO:0000313" key="3">
    <source>
        <dbReference type="EMBL" id="KAJ4439584.1"/>
    </source>
</evidence>
<dbReference type="InterPro" id="IPR002156">
    <property type="entry name" value="RNaseH_domain"/>
</dbReference>
<reference evidence="3 4" key="1">
    <citation type="journal article" date="2022" name="Allergy">
        <title>Genome assembly and annotation of Periplaneta americana reveal a comprehensive cockroach allergen profile.</title>
        <authorList>
            <person name="Wang L."/>
            <person name="Xiong Q."/>
            <person name="Saelim N."/>
            <person name="Wang L."/>
            <person name="Nong W."/>
            <person name="Wan A.T."/>
            <person name="Shi M."/>
            <person name="Liu X."/>
            <person name="Cao Q."/>
            <person name="Hui J.H.L."/>
            <person name="Sookrung N."/>
            <person name="Leung T.F."/>
            <person name="Tungtrongchitr A."/>
            <person name="Tsui S.K.W."/>
        </authorList>
    </citation>
    <scope>NUCLEOTIDE SEQUENCE [LARGE SCALE GENOMIC DNA]</scope>
    <source>
        <strain evidence="3">PWHHKU_190912</strain>
    </source>
</reference>
<feature type="region of interest" description="Disordered" evidence="1">
    <location>
        <begin position="23"/>
        <end position="42"/>
    </location>
</feature>
<organism evidence="3 4">
    <name type="scientific">Periplaneta americana</name>
    <name type="common">American cockroach</name>
    <name type="synonym">Blatta americana</name>
    <dbReference type="NCBI Taxonomy" id="6978"/>
    <lineage>
        <taxon>Eukaryota</taxon>
        <taxon>Metazoa</taxon>
        <taxon>Ecdysozoa</taxon>
        <taxon>Arthropoda</taxon>
        <taxon>Hexapoda</taxon>
        <taxon>Insecta</taxon>
        <taxon>Pterygota</taxon>
        <taxon>Neoptera</taxon>
        <taxon>Polyneoptera</taxon>
        <taxon>Dictyoptera</taxon>
        <taxon>Blattodea</taxon>
        <taxon>Blattoidea</taxon>
        <taxon>Blattidae</taxon>
        <taxon>Blattinae</taxon>
        <taxon>Periplaneta</taxon>
    </lineage>
</organism>
<feature type="domain" description="RNase H type-1" evidence="2">
    <location>
        <begin position="218"/>
        <end position="349"/>
    </location>
</feature>
<gene>
    <name evidence="3" type="ORF">ANN_07711</name>
</gene>
<dbReference type="EMBL" id="JAJSOF020000017">
    <property type="protein sequence ID" value="KAJ4439584.1"/>
    <property type="molecule type" value="Genomic_DNA"/>
</dbReference>
<name>A0ABQ8SZC8_PERAM</name>
<dbReference type="InterPro" id="IPR012337">
    <property type="entry name" value="RNaseH-like_sf"/>
</dbReference>
<sequence length="465" mass="52131">MSPGSSTESYPAFARIGLRENPGKSLNQVTCPDRDSNPGHLVSRPDTLTVTPQQEDRDITYALFCSVLCIMEQVLFDEILILSVEENPHVYDKRRASHKDEKMKENTWLSIFEHRSTESYPAFARIGLRENPGKNLNQVTCPDRDSNPGHLVSRPDALTVTPQSLMLAGSEFQSLGRAIVKEDEYEEVRWDEEILKSEVNTEIMKQLSLGQLILCTLPQNWLHLYTDGSLVSREQGAGAGVTCCPFSLYRSLGYGTTSFDGEIIAISESLRNLLCHINQFNNAVILSDSKAAILTIVSKYTPSSQTAEITKMLSQLISLNKRIVFQWIPSHCGILGKENADALAKKGSTATYRPVTKSTYYSVKRFINIKSTYLDFNKQNLITQSQAKKWNSLHHNPQLIPDLPRKSSFRLATGHDCLAKHLHRIGIYQSPICPLCNSNQEMDSEHVKICASVAGHDNIFDNKVI</sequence>
<comment type="caution">
    <text evidence="3">The sequence shown here is derived from an EMBL/GenBank/DDBJ whole genome shotgun (WGS) entry which is preliminary data.</text>
</comment>
<evidence type="ECO:0000256" key="1">
    <source>
        <dbReference type="SAM" id="MobiDB-lite"/>
    </source>
</evidence>
<keyword evidence="4" id="KW-1185">Reference proteome</keyword>
<dbReference type="Gene3D" id="3.30.420.10">
    <property type="entry name" value="Ribonuclease H-like superfamily/Ribonuclease H"/>
    <property type="match status" value="1"/>
</dbReference>
<protein>
    <recommendedName>
        <fullName evidence="2">RNase H type-1 domain-containing protein</fullName>
    </recommendedName>
</protein>
<dbReference type="Pfam" id="PF00075">
    <property type="entry name" value="RNase_H"/>
    <property type="match status" value="1"/>
</dbReference>
<proteinExistence type="predicted"/>
<evidence type="ECO:0000259" key="2">
    <source>
        <dbReference type="PROSITE" id="PS50879"/>
    </source>
</evidence>
<dbReference type="Proteomes" id="UP001148838">
    <property type="component" value="Unassembled WGS sequence"/>
</dbReference>
<evidence type="ECO:0000313" key="4">
    <source>
        <dbReference type="Proteomes" id="UP001148838"/>
    </source>
</evidence>